<proteinExistence type="predicted"/>
<protein>
    <submittedName>
        <fullName evidence="1">Uncharacterized protein</fullName>
    </submittedName>
</protein>
<dbReference type="AlphaFoldDB" id="A0AA49PZS7"/>
<name>A0AA49PZS7_9BACT</name>
<reference evidence="1" key="2">
    <citation type="journal article" date="2024" name="Antonie Van Leeuwenhoek">
        <title>Roseihalotalea indica gen. nov., sp. nov., a halophilic Bacteroidetes from mesopelagic Southwest Indian Ocean with higher carbohydrate metabolic potential.</title>
        <authorList>
            <person name="Chen B."/>
            <person name="Zhang M."/>
            <person name="Lin D."/>
            <person name="Ye J."/>
            <person name="Tang K."/>
        </authorList>
    </citation>
    <scope>NUCLEOTIDE SEQUENCE</scope>
    <source>
        <strain evidence="1">TK19036</strain>
    </source>
</reference>
<reference evidence="1" key="1">
    <citation type="journal article" date="2023" name="Comput. Struct. Biotechnol. J.">
        <title>Discovery of a novel marine Bacteroidetes with a rich repertoire of carbohydrate-active enzymes.</title>
        <authorList>
            <person name="Chen B."/>
            <person name="Liu G."/>
            <person name="Chen Q."/>
            <person name="Wang H."/>
            <person name="Liu L."/>
            <person name="Tang K."/>
        </authorList>
    </citation>
    <scope>NUCLEOTIDE SEQUENCE</scope>
    <source>
        <strain evidence="1">TK19036</strain>
    </source>
</reference>
<gene>
    <name evidence="1" type="ORF">K4G66_15810</name>
</gene>
<evidence type="ECO:0000313" key="1">
    <source>
        <dbReference type="EMBL" id="WKN40160.1"/>
    </source>
</evidence>
<accession>A0AA49PZS7</accession>
<dbReference type="EMBL" id="CP120682">
    <property type="protein sequence ID" value="WKN40160.1"/>
    <property type="molecule type" value="Genomic_DNA"/>
</dbReference>
<sequence>MKVNSKSNIQSAVQLAIFQMENIQPQVGERCPVSIYLKAGIDLIASTQKPIQSDDQLKLVQRMNAELENTYTQFKEHVGVLQIALQNDLETLYSLNIQKISSNKWARVRQAAYFYRQIQAQNLNLENYGISKGEIQQSSAEVEALLEMKKECARKKKRLMKATPIII</sequence>
<organism evidence="1">
    <name type="scientific">Roseihalotalea indica</name>
    <dbReference type="NCBI Taxonomy" id="2867963"/>
    <lineage>
        <taxon>Bacteria</taxon>
        <taxon>Pseudomonadati</taxon>
        <taxon>Bacteroidota</taxon>
        <taxon>Cytophagia</taxon>
        <taxon>Cytophagales</taxon>
        <taxon>Catalimonadaceae</taxon>
        <taxon>Roseihalotalea</taxon>
    </lineage>
</organism>